<keyword evidence="2" id="KW-1185">Reference proteome</keyword>
<sequence length="420" mass="46934">MSEASPIHERIGNGFSQLEEILGLEISELGEDFIDPRSDDFNPVTDEIQADDPLFLFLPRSDEDAFALTYGDLDEFISELRGAKLIDNLVCWTPKRALFYVRASDTKSSWQILSKLIESDEIAHQAEVQGCRYELRVVAGTTVFGFMLLKDGSWDKYCPAALSDDQFIEVTWDGKCDRPTVTQLVDSLCFELSASAGCVISCEARPVHLSEEDSPEDEVAVPRLRPLIAESALSEIVKLYTRAIAIDDVEFRLVGFVKVMEFASSTVVEQDLIAAVRSKLLSSRSLKPDADFILDLASEVYTHQRQHRKDSDALRLTIAVCCDALELARYAPSLLSLHAVDRDSDQKTRSKALTDFSEVVSSTRNQIVHSKLNYRPTGFECPAGMMADFVETCRIASEQCIRWYACQHESSRVGSRMPGS</sequence>
<accession>A0A5M6DC23</accession>
<evidence type="ECO:0008006" key="3">
    <source>
        <dbReference type="Google" id="ProtNLM"/>
    </source>
</evidence>
<comment type="caution">
    <text evidence="1">The sequence shown here is derived from an EMBL/GenBank/DDBJ whole genome shotgun (WGS) entry which is preliminary data.</text>
</comment>
<dbReference type="RefSeq" id="WP_150075375.1">
    <property type="nucleotide sequence ID" value="NZ_VWOX01000003.1"/>
</dbReference>
<evidence type="ECO:0000313" key="2">
    <source>
        <dbReference type="Proteomes" id="UP000324479"/>
    </source>
</evidence>
<name>A0A5M6DC23_9BACT</name>
<proteinExistence type="predicted"/>
<dbReference type="Proteomes" id="UP000324479">
    <property type="component" value="Unassembled WGS sequence"/>
</dbReference>
<evidence type="ECO:0000313" key="1">
    <source>
        <dbReference type="EMBL" id="KAA5545108.1"/>
    </source>
</evidence>
<gene>
    <name evidence="1" type="ORF">FYK55_05340</name>
</gene>
<organism evidence="1 2">
    <name type="scientific">Roseiconus nitratireducens</name>
    <dbReference type="NCBI Taxonomy" id="2605748"/>
    <lineage>
        <taxon>Bacteria</taxon>
        <taxon>Pseudomonadati</taxon>
        <taxon>Planctomycetota</taxon>
        <taxon>Planctomycetia</taxon>
        <taxon>Pirellulales</taxon>
        <taxon>Pirellulaceae</taxon>
        <taxon>Roseiconus</taxon>
    </lineage>
</organism>
<dbReference type="EMBL" id="VWOX01000003">
    <property type="protein sequence ID" value="KAA5545108.1"/>
    <property type="molecule type" value="Genomic_DNA"/>
</dbReference>
<reference evidence="1 2" key="1">
    <citation type="submission" date="2019-08" db="EMBL/GenBank/DDBJ databases">
        <authorList>
            <person name="Dhanesh K."/>
            <person name="Kumar G."/>
            <person name="Sasikala C."/>
            <person name="Venkata Ramana C."/>
        </authorList>
    </citation>
    <scope>NUCLEOTIDE SEQUENCE [LARGE SCALE GENOMIC DNA]</scope>
    <source>
        <strain evidence="1 2">JC645</strain>
    </source>
</reference>
<dbReference type="AlphaFoldDB" id="A0A5M6DC23"/>
<protein>
    <recommendedName>
        <fullName evidence="3">Apea-like HEPN domain-containing protein</fullName>
    </recommendedName>
</protein>